<feature type="domain" description="IRG-type G" evidence="5">
    <location>
        <begin position="41"/>
        <end position="226"/>
    </location>
</feature>
<sequence>MADNTYLDELQLQNLKAQYEAQNASAVASKIQEMVDCVNALKIQVGFLGERGTGVTTLVQAIVKKPRPVSDPWAYFREAPQPTKQAVVHIHPAYPNLTLHDLPGFGGSEKPATYLKGLGDLSKYGCFVVVVGCEGLRDTHLQVLKAIKQTGTPFLLARTKIDLDLHTAKRRLRTRFNPAEQLGLVRKGLADTLAKDKTDPKKLFLVSGLEPERYEFARFEDSLEGEVLTLKRNHDGNLDDLTSMSEKKIKELYKICESRSLSEIPSVIHSVLENPTEIRLNVAVIGEAGSGRSSLINALRGLGSKEEDAAPTGLTQTTKEAMAYQLSTVPCLYLWDLPGVGVTEEDVSRMDLSRYDFFLLVASERYKHVHSCLARAIYSTGKQMFFVRNKIDVDVEARSGSQSFTKDERQERVRKSCMEALKKDGVDAPQVFLVSCHMRDAYDLASLQEALKNSAPELKRKALKRAIPTVISRLVRRKAKMLMKDAWGKALQICLSFAENSRPDEAENVAVTIGIFCVDFGLDEASLERTAQVVDKAIPLLRAEIRSVFTKPLNSEYVYSLITKPVSLITWVQGYVPYWGRNVNMEPKISFETIYGLLKQVVVELSDDAERVLLRAYMED</sequence>
<dbReference type="GO" id="GO:0005525">
    <property type="term" value="F:GTP binding"/>
    <property type="evidence" value="ECO:0007669"/>
    <property type="project" value="UniProtKB-KW"/>
</dbReference>
<comment type="similarity">
    <text evidence="1">Belongs to the TRAFAC class dynamin-like GTPase superfamily. IRG family.</text>
</comment>
<feature type="domain" description="IRG-type G" evidence="5">
    <location>
        <begin position="278"/>
        <end position="454"/>
    </location>
</feature>
<dbReference type="InterPro" id="IPR027417">
    <property type="entry name" value="P-loop_NTPase"/>
</dbReference>
<evidence type="ECO:0000313" key="6">
    <source>
        <dbReference type="Proteomes" id="UP001652642"/>
    </source>
</evidence>
<dbReference type="RefSeq" id="XP_020670098.2">
    <property type="nucleotide sequence ID" value="XM_020814439.2"/>
</dbReference>
<dbReference type="PROSITE" id="PS51716">
    <property type="entry name" value="G_IRG"/>
    <property type="match status" value="2"/>
</dbReference>
<keyword evidence="3" id="KW-0378">Hydrolase</keyword>
<accession>A0A6J0VCZ6</accession>
<evidence type="ECO:0000313" key="7">
    <source>
        <dbReference type="RefSeq" id="XP_020670098.2"/>
    </source>
</evidence>
<reference evidence="7" key="1">
    <citation type="submission" date="2025-08" db="UniProtKB">
        <authorList>
            <consortium name="RefSeq"/>
        </authorList>
    </citation>
    <scope>IDENTIFICATION</scope>
</reference>
<dbReference type="SUPFAM" id="SSF52540">
    <property type="entry name" value="P-loop containing nucleoside triphosphate hydrolases"/>
    <property type="match status" value="2"/>
</dbReference>
<dbReference type="AlphaFoldDB" id="A0A6J0VCZ6"/>
<dbReference type="InterPro" id="IPR030385">
    <property type="entry name" value="G_IRG_dom"/>
</dbReference>
<evidence type="ECO:0000256" key="4">
    <source>
        <dbReference type="ARBA" id="ARBA00023134"/>
    </source>
</evidence>
<dbReference type="InParanoid" id="A0A6J0VCZ6"/>
<protein>
    <submittedName>
        <fullName evidence="7">Interferon-inducible GTPase 1-like</fullName>
    </submittedName>
</protein>
<evidence type="ECO:0000256" key="3">
    <source>
        <dbReference type="ARBA" id="ARBA00022801"/>
    </source>
</evidence>
<gene>
    <name evidence="7" type="primary">LOC110090688</name>
</gene>
<dbReference type="Proteomes" id="UP001652642">
    <property type="component" value="Chromosome 9"/>
</dbReference>
<dbReference type="InterPro" id="IPR007743">
    <property type="entry name" value="Immunity-related_GTPase-like"/>
</dbReference>
<dbReference type="PANTHER" id="PTHR32341:SF16">
    <property type="match status" value="1"/>
</dbReference>
<dbReference type="Gene3D" id="3.40.50.300">
    <property type="entry name" value="P-loop containing nucleotide triphosphate hydrolases"/>
    <property type="match status" value="2"/>
</dbReference>
<dbReference type="GO" id="GO:0016787">
    <property type="term" value="F:hydrolase activity"/>
    <property type="evidence" value="ECO:0007669"/>
    <property type="project" value="UniProtKB-KW"/>
</dbReference>
<dbReference type="GeneID" id="110090688"/>
<dbReference type="Pfam" id="PF05049">
    <property type="entry name" value="IIGP"/>
    <property type="match status" value="1"/>
</dbReference>
<dbReference type="InterPro" id="IPR051515">
    <property type="entry name" value="IRG"/>
</dbReference>
<evidence type="ECO:0000259" key="5">
    <source>
        <dbReference type="PROSITE" id="PS51716"/>
    </source>
</evidence>
<keyword evidence="2" id="KW-0547">Nucleotide-binding</keyword>
<evidence type="ECO:0000256" key="2">
    <source>
        <dbReference type="ARBA" id="ARBA00022741"/>
    </source>
</evidence>
<organism evidence="6 7">
    <name type="scientific">Pogona vitticeps</name>
    <name type="common">central bearded dragon</name>
    <dbReference type="NCBI Taxonomy" id="103695"/>
    <lineage>
        <taxon>Eukaryota</taxon>
        <taxon>Metazoa</taxon>
        <taxon>Chordata</taxon>
        <taxon>Craniata</taxon>
        <taxon>Vertebrata</taxon>
        <taxon>Euteleostomi</taxon>
        <taxon>Lepidosauria</taxon>
        <taxon>Squamata</taxon>
        <taxon>Bifurcata</taxon>
        <taxon>Unidentata</taxon>
        <taxon>Episquamata</taxon>
        <taxon>Toxicofera</taxon>
        <taxon>Iguania</taxon>
        <taxon>Acrodonta</taxon>
        <taxon>Agamidae</taxon>
        <taxon>Amphibolurinae</taxon>
        <taxon>Pogona</taxon>
    </lineage>
</organism>
<dbReference type="PANTHER" id="PTHR32341">
    <property type="entry name" value="INTERFERON-INDUCIBLE GTPASE"/>
    <property type="match status" value="1"/>
</dbReference>
<evidence type="ECO:0000256" key="1">
    <source>
        <dbReference type="ARBA" id="ARBA00005429"/>
    </source>
</evidence>
<dbReference type="GO" id="GO:0016020">
    <property type="term" value="C:membrane"/>
    <property type="evidence" value="ECO:0007669"/>
    <property type="project" value="InterPro"/>
</dbReference>
<keyword evidence="6" id="KW-1185">Reference proteome</keyword>
<keyword evidence="4" id="KW-0342">GTP-binding</keyword>
<dbReference type="KEGG" id="pvt:110090688"/>
<name>A0A6J0VCZ6_9SAUR</name>
<proteinExistence type="inferred from homology"/>
<dbReference type="OrthoDB" id="422720at2759"/>